<dbReference type="AlphaFoldDB" id="A0A1Y1QQS4"/>
<organism evidence="1 2">
    <name type="scientific">Thiothrix lacustris</name>
    <dbReference type="NCBI Taxonomy" id="525917"/>
    <lineage>
        <taxon>Bacteria</taxon>
        <taxon>Pseudomonadati</taxon>
        <taxon>Pseudomonadota</taxon>
        <taxon>Gammaproteobacteria</taxon>
        <taxon>Thiotrichales</taxon>
        <taxon>Thiotrichaceae</taxon>
        <taxon>Thiothrix</taxon>
    </lineage>
</organism>
<reference evidence="1 2" key="1">
    <citation type="submission" date="2017-01" db="EMBL/GenBank/DDBJ databases">
        <title>Novel large sulfur bacteria in the metagenomes of groundwater-fed chemosynthetic microbial mats in the Lake Huron basin.</title>
        <authorList>
            <person name="Sharrar A.M."/>
            <person name="Flood B.E."/>
            <person name="Bailey J.V."/>
            <person name="Jones D.S."/>
            <person name="Biddanda B."/>
            <person name="Ruberg S.A."/>
            <person name="Marcus D.N."/>
            <person name="Dick G.J."/>
        </authorList>
    </citation>
    <scope>NUCLEOTIDE SEQUENCE [LARGE SCALE GENOMIC DNA]</scope>
    <source>
        <strain evidence="1">A8</strain>
    </source>
</reference>
<dbReference type="InterPro" id="IPR046048">
    <property type="entry name" value="DUF6006"/>
</dbReference>
<comment type="caution">
    <text evidence="1">The sequence shown here is derived from an EMBL/GenBank/DDBJ whole genome shotgun (WGS) entry which is preliminary data.</text>
</comment>
<evidence type="ECO:0000313" key="1">
    <source>
        <dbReference type="EMBL" id="OQX11484.1"/>
    </source>
</evidence>
<sequence>MTAVSTTSYASPAYLPAWIKGEMNCKIDGRPAKMTWKIENRYEGNCDSSGEYCTQAEYAVSVGSFSDNGGQWIPLESRGSRNNGNTFLIRYKGAEPDNWELTFVPSTEVATGWTTWRGNRYTLSCWKGDVPLPERCDAYATNAVQQYQSAQRLFCGIPTDARWQDNRNAHYNWCMQSKGNPTWLNAENKARSDALAQCRRTTVGGGIRHNLPR</sequence>
<accession>A0A1Y1QQS4</accession>
<dbReference type="EMBL" id="MTEJ01000086">
    <property type="protein sequence ID" value="OQX11484.1"/>
    <property type="molecule type" value="Genomic_DNA"/>
</dbReference>
<proteinExistence type="predicted"/>
<protein>
    <submittedName>
        <fullName evidence="1">Uncharacterized protein</fullName>
    </submittedName>
</protein>
<dbReference type="Proteomes" id="UP000192491">
    <property type="component" value="Unassembled WGS sequence"/>
</dbReference>
<gene>
    <name evidence="1" type="ORF">BWK73_17525</name>
</gene>
<evidence type="ECO:0000313" key="2">
    <source>
        <dbReference type="Proteomes" id="UP000192491"/>
    </source>
</evidence>
<dbReference type="Pfam" id="PF19469">
    <property type="entry name" value="DUF6006"/>
    <property type="match status" value="1"/>
</dbReference>
<name>A0A1Y1QQS4_9GAMM</name>